<dbReference type="PANTHER" id="PTHR43280:SF28">
    <property type="entry name" value="HTH-TYPE TRANSCRIPTIONAL ACTIVATOR RHAS"/>
    <property type="match status" value="1"/>
</dbReference>
<feature type="domain" description="HTH araC/xylS-type" evidence="4">
    <location>
        <begin position="156"/>
        <end position="254"/>
    </location>
</feature>
<comment type="caution">
    <text evidence="5">The sequence shown here is derived from an EMBL/GenBank/DDBJ whole genome shotgun (WGS) entry which is preliminary data.</text>
</comment>
<dbReference type="InterPro" id="IPR018060">
    <property type="entry name" value="HTH_AraC"/>
</dbReference>
<dbReference type="Gene3D" id="1.10.10.60">
    <property type="entry name" value="Homeodomain-like"/>
    <property type="match status" value="2"/>
</dbReference>
<dbReference type="PANTHER" id="PTHR43280">
    <property type="entry name" value="ARAC-FAMILY TRANSCRIPTIONAL REGULATOR"/>
    <property type="match status" value="1"/>
</dbReference>
<dbReference type="SUPFAM" id="SSF46689">
    <property type="entry name" value="Homeodomain-like"/>
    <property type="match status" value="2"/>
</dbReference>
<dbReference type="Gene3D" id="2.60.120.10">
    <property type="entry name" value="Jelly Rolls"/>
    <property type="match status" value="1"/>
</dbReference>
<reference evidence="5 6" key="1">
    <citation type="submission" date="2024-09" db="EMBL/GenBank/DDBJ databases">
        <authorList>
            <person name="Sun Q."/>
            <person name="Mori K."/>
        </authorList>
    </citation>
    <scope>NUCLEOTIDE SEQUENCE [LARGE SCALE GENOMIC DNA]</scope>
    <source>
        <strain evidence="5 6">JCM 12520</strain>
    </source>
</reference>
<dbReference type="Proteomes" id="UP001589619">
    <property type="component" value="Unassembled WGS sequence"/>
</dbReference>
<dbReference type="SUPFAM" id="SSF51215">
    <property type="entry name" value="Regulatory protein AraC"/>
    <property type="match status" value="1"/>
</dbReference>
<evidence type="ECO:0000256" key="1">
    <source>
        <dbReference type="ARBA" id="ARBA00023015"/>
    </source>
</evidence>
<dbReference type="Pfam" id="PF12833">
    <property type="entry name" value="HTH_18"/>
    <property type="match status" value="1"/>
</dbReference>
<gene>
    <name evidence="5" type="ORF">ACFFNY_02035</name>
</gene>
<dbReference type="InterPro" id="IPR003313">
    <property type="entry name" value="AraC-bd"/>
</dbReference>
<evidence type="ECO:0000256" key="2">
    <source>
        <dbReference type="ARBA" id="ARBA00023125"/>
    </source>
</evidence>
<dbReference type="InterPro" id="IPR014710">
    <property type="entry name" value="RmlC-like_jellyroll"/>
</dbReference>
<organism evidence="5 6">
    <name type="scientific">Paenibacillus hodogayensis</name>
    <dbReference type="NCBI Taxonomy" id="279208"/>
    <lineage>
        <taxon>Bacteria</taxon>
        <taxon>Bacillati</taxon>
        <taxon>Bacillota</taxon>
        <taxon>Bacilli</taxon>
        <taxon>Bacillales</taxon>
        <taxon>Paenibacillaceae</taxon>
        <taxon>Paenibacillus</taxon>
    </lineage>
</organism>
<keyword evidence="3" id="KW-0804">Transcription</keyword>
<keyword evidence="1" id="KW-0805">Transcription regulation</keyword>
<name>A0ABV5VQ13_9BACL</name>
<dbReference type="EMBL" id="JBHMAG010000002">
    <property type="protein sequence ID" value="MFB9750339.1"/>
    <property type="molecule type" value="Genomic_DNA"/>
</dbReference>
<dbReference type="RefSeq" id="WP_344917106.1">
    <property type="nucleotide sequence ID" value="NZ_BAAAYO010000021.1"/>
</dbReference>
<evidence type="ECO:0000313" key="5">
    <source>
        <dbReference type="EMBL" id="MFB9750339.1"/>
    </source>
</evidence>
<sequence length="259" mass="29452">MEIDNIAFQQAVNGNWRVPRKIVRHDIFILVTKGAATYLIGEETVYIRKGDVLFFPTGTLRSAQSDQAAEPLKLYSAHFRDLSVAELPLRGEPFVHICPLGYDYLKQRFSLLNEHWIGKMPGYALIARGILLEMLGLVQRERSGDSHSSSRRSLALRIQQYIVQHYREPLRLSDMAQVVSRSPAHVSAMFKEVTGRAPIEYMHEVRISAARDLLLTGTMTIGEIAESLGYCDQTYFNYMYKKIVGHPPSHTLKMQTPLT</sequence>
<keyword evidence="6" id="KW-1185">Reference proteome</keyword>
<accession>A0ABV5VQ13</accession>
<dbReference type="Pfam" id="PF02311">
    <property type="entry name" value="AraC_binding"/>
    <property type="match status" value="1"/>
</dbReference>
<dbReference type="PROSITE" id="PS01124">
    <property type="entry name" value="HTH_ARAC_FAMILY_2"/>
    <property type="match status" value="1"/>
</dbReference>
<evidence type="ECO:0000313" key="6">
    <source>
        <dbReference type="Proteomes" id="UP001589619"/>
    </source>
</evidence>
<dbReference type="InterPro" id="IPR037923">
    <property type="entry name" value="HTH-like"/>
</dbReference>
<dbReference type="InterPro" id="IPR009057">
    <property type="entry name" value="Homeodomain-like_sf"/>
</dbReference>
<dbReference type="PROSITE" id="PS00041">
    <property type="entry name" value="HTH_ARAC_FAMILY_1"/>
    <property type="match status" value="1"/>
</dbReference>
<proteinExistence type="predicted"/>
<evidence type="ECO:0000259" key="4">
    <source>
        <dbReference type="PROSITE" id="PS01124"/>
    </source>
</evidence>
<dbReference type="InterPro" id="IPR018062">
    <property type="entry name" value="HTH_AraC-typ_CS"/>
</dbReference>
<protein>
    <submittedName>
        <fullName evidence="5">AraC family transcriptional regulator</fullName>
    </submittedName>
</protein>
<keyword evidence="2" id="KW-0238">DNA-binding</keyword>
<dbReference type="SMART" id="SM00342">
    <property type="entry name" value="HTH_ARAC"/>
    <property type="match status" value="1"/>
</dbReference>
<evidence type="ECO:0000256" key="3">
    <source>
        <dbReference type="ARBA" id="ARBA00023163"/>
    </source>
</evidence>